<dbReference type="EMBL" id="RXLQ01000009">
    <property type="protein sequence ID" value="RSZ57663.1"/>
    <property type="molecule type" value="Genomic_DNA"/>
</dbReference>
<dbReference type="PANTHER" id="PTHR31462:SF5">
    <property type="entry name" value="ENDOSOMAL_LYSOSOMAL PROTON CHANNEL TMEM175"/>
    <property type="match status" value="1"/>
</dbReference>
<organism evidence="14 15">
    <name type="scientific">Massilia atriviolacea</name>
    <dbReference type="NCBI Taxonomy" id="2495579"/>
    <lineage>
        <taxon>Bacteria</taxon>
        <taxon>Pseudomonadati</taxon>
        <taxon>Pseudomonadota</taxon>
        <taxon>Betaproteobacteria</taxon>
        <taxon>Burkholderiales</taxon>
        <taxon>Oxalobacteraceae</taxon>
        <taxon>Telluria group</taxon>
        <taxon>Massilia</taxon>
    </lineage>
</organism>
<dbReference type="GO" id="GO:0015252">
    <property type="term" value="F:proton channel activity"/>
    <property type="evidence" value="ECO:0007669"/>
    <property type="project" value="InterPro"/>
</dbReference>
<dbReference type="Pfam" id="PF06736">
    <property type="entry name" value="TMEM175"/>
    <property type="match status" value="1"/>
</dbReference>
<keyword evidence="9" id="KW-0406">Ion transport</keyword>
<gene>
    <name evidence="14" type="ORF">EJB06_18445</name>
</gene>
<evidence type="ECO:0000256" key="11">
    <source>
        <dbReference type="ARBA" id="ARBA00023303"/>
    </source>
</evidence>
<keyword evidence="5 13" id="KW-0812">Transmembrane</keyword>
<evidence type="ECO:0000256" key="8">
    <source>
        <dbReference type="ARBA" id="ARBA00022989"/>
    </source>
</evidence>
<comment type="caution">
    <text evidence="14">The sequence shown here is derived from an EMBL/GenBank/DDBJ whole genome shotgun (WGS) entry which is preliminary data.</text>
</comment>
<feature type="transmembrane region" description="Helical" evidence="13">
    <location>
        <begin position="147"/>
        <end position="179"/>
    </location>
</feature>
<protein>
    <submittedName>
        <fullName evidence="14">DUF1211 domain-containing protein</fullName>
    </submittedName>
</protein>
<evidence type="ECO:0000256" key="6">
    <source>
        <dbReference type="ARBA" id="ARBA00022826"/>
    </source>
</evidence>
<evidence type="ECO:0000256" key="5">
    <source>
        <dbReference type="ARBA" id="ARBA00022692"/>
    </source>
</evidence>
<keyword evidence="15" id="KW-1185">Reference proteome</keyword>
<feature type="transmembrane region" description="Helical" evidence="13">
    <location>
        <begin position="35"/>
        <end position="58"/>
    </location>
</feature>
<evidence type="ECO:0000313" key="14">
    <source>
        <dbReference type="EMBL" id="RSZ57663.1"/>
    </source>
</evidence>
<feature type="transmembrane region" description="Helical" evidence="13">
    <location>
        <begin position="70"/>
        <end position="94"/>
    </location>
</feature>
<sequence length="185" mass="20803">MNKVRLEAFSDGVIAIIITIMVLELKTPHGAAPHYLAPVLPVLLRYLLSFIYVGIYWINHHYLFDRVREVDGVAMWANLHLLFWISLIPFVTAWAGEHPFDSLPVAMYGVVLLMCSIGFVVLDDVLRRRGAMHAGAARPSWMERKNLASILLYALAIPLALWYAPAGSVVHVVVALLWLRPRAHA</sequence>
<evidence type="ECO:0000256" key="4">
    <source>
        <dbReference type="ARBA" id="ARBA00022538"/>
    </source>
</evidence>
<evidence type="ECO:0000256" key="9">
    <source>
        <dbReference type="ARBA" id="ARBA00023065"/>
    </source>
</evidence>
<comment type="similarity">
    <text evidence="2">Belongs to the TMEM175 family.</text>
</comment>
<evidence type="ECO:0000256" key="12">
    <source>
        <dbReference type="ARBA" id="ARBA00034430"/>
    </source>
</evidence>
<keyword evidence="10 13" id="KW-0472">Membrane</keyword>
<dbReference type="RefSeq" id="WP_126075473.1">
    <property type="nucleotide sequence ID" value="NZ_CP051166.1"/>
</dbReference>
<dbReference type="AlphaFoldDB" id="A0A430HJG1"/>
<accession>A0A430HJG1</accession>
<evidence type="ECO:0000256" key="10">
    <source>
        <dbReference type="ARBA" id="ARBA00023136"/>
    </source>
</evidence>
<evidence type="ECO:0000256" key="3">
    <source>
        <dbReference type="ARBA" id="ARBA00022448"/>
    </source>
</evidence>
<comment type="catalytic activity">
    <reaction evidence="12">
        <text>K(+)(in) = K(+)(out)</text>
        <dbReference type="Rhea" id="RHEA:29463"/>
        <dbReference type="ChEBI" id="CHEBI:29103"/>
    </reaction>
</comment>
<keyword evidence="11" id="KW-0407">Ion channel</keyword>
<keyword evidence="7" id="KW-0630">Potassium</keyword>
<proteinExistence type="inferred from homology"/>
<comment type="subcellular location">
    <subcellularLocation>
        <location evidence="1">Membrane</location>
        <topology evidence="1">Multi-pass membrane protein</topology>
    </subcellularLocation>
</comment>
<dbReference type="PANTHER" id="PTHR31462">
    <property type="entry name" value="ENDOSOMAL/LYSOSOMAL POTASSIUM CHANNEL TMEM175"/>
    <property type="match status" value="1"/>
</dbReference>
<keyword evidence="4" id="KW-0633">Potassium transport</keyword>
<dbReference type="GO" id="GO:0016020">
    <property type="term" value="C:membrane"/>
    <property type="evidence" value="ECO:0007669"/>
    <property type="project" value="UniProtKB-SubCell"/>
</dbReference>
<reference evidence="14 15" key="1">
    <citation type="submission" date="2018-12" db="EMBL/GenBank/DDBJ databases">
        <authorList>
            <person name="Yang E."/>
        </authorList>
    </citation>
    <scope>NUCLEOTIDE SEQUENCE [LARGE SCALE GENOMIC DNA]</scope>
    <source>
        <strain evidence="14 15">SOD</strain>
    </source>
</reference>
<evidence type="ECO:0000256" key="7">
    <source>
        <dbReference type="ARBA" id="ARBA00022958"/>
    </source>
</evidence>
<evidence type="ECO:0000256" key="1">
    <source>
        <dbReference type="ARBA" id="ARBA00004141"/>
    </source>
</evidence>
<evidence type="ECO:0000256" key="2">
    <source>
        <dbReference type="ARBA" id="ARBA00006920"/>
    </source>
</evidence>
<dbReference type="InterPro" id="IPR010617">
    <property type="entry name" value="TMEM175-like"/>
</dbReference>
<name>A0A430HJG1_9BURK</name>
<dbReference type="GO" id="GO:0005267">
    <property type="term" value="F:potassium channel activity"/>
    <property type="evidence" value="ECO:0007669"/>
    <property type="project" value="UniProtKB-KW"/>
</dbReference>
<evidence type="ECO:0000313" key="15">
    <source>
        <dbReference type="Proteomes" id="UP000278085"/>
    </source>
</evidence>
<keyword evidence="6" id="KW-0631">Potassium channel</keyword>
<feature type="transmembrane region" description="Helical" evidence="13">
    <location>
        <begin position="106"/>
        <end position="126"/>
    </location>
</feature>
<evidence type="ECO:0000256" key="13">
    <source>
        <dbReference type="SAM" id="Phobius"/>
    </source>
</evidence>
<dbReference type="Proteomes" id="UP000278085">
    <property type="component" value="Unassembled WGS sequence"/>
</dbReference>
<dbReference type="OrthoDB" id="7626281at2"/>
<keyword evidence="8 13" id="KW-1133">Transmembrane helix</keyword>
<keyword evidence="3" id="KW-0813">Transport</keyword>